<dbReference type="AlphaFoldDB" id="A0A0R3QG73"/>
<proteinExistence type="predicted"/>
<evidence type="ECO:0000313" key="3">
    <source>
        <dbReference type="WBParaSite" id="BTMF_0000537201-mRNA-1"/>
    </source>
</evidence>
<name>A0A0R3QG73_9BILA</name>
<dbReference type="STRING" id="42155.A0A0R3QG73"/>
<evidence type="ECO:0000313" key="2">
    <source>
        <dbReference type="Proteomes" id="UP000280834"/>
    </source>
</evidence>
<accession>A0A0R3QG73</accession>
<sequence length="100" mass="10895">MIEQSIEVVLAVANEEKKTLNYISVISDVLAICTLECTLRTQGVDKIALETVEKLCGESEQNVQIAVVLSDAFYQAKEFLCIACCSNGLCDGEITTDCQL</sequence>
<protein>
    <submittedName>
        <fullName evidence="3">40S ribosomal protein S12</fullName>
    </submittedName>
</protein>
<organism evidence="3">
    <name type="scientific">Brugia timori</name>
    <dbReference type="NCBI Taxonomy" id="42155"/>
    <lineage>
        <taxon>Eukaryota</taxon>
        <taxon>Metazoa</taxon>
        <taxon>Ecdysozoa</taxon>
        <taxon>Nematoda</taxon>
        <taxon>Chromadorea</taxon>
        <taxon>Rhabditida</taxon>
        <taxon>Spirurina</taxon>
        <taxon>Spiruromorpha</taxon>
        <taxon>Filarioidea</taxon>
        <taxon>Onchocercidae</taxon>
        <taxon>Brugia</taxon>
    </lineage>
</organism>
<reference evidence="1 2" key="2">
    <citation type="submission" date="2018-11" db="EMBL/GenBank/DDBJ databases">
        <authorList>
            <consortium name="Pathogen Informatics"/>
        </authorList>
    </citation>
    <scope>NUCLEOTIDE SEQUENCE [LARGE SCALE GENOMIC DNA]</scope>
</reference>
<gene>
    <name evidence="1" type="ORF">BTMF_LOCUS4655</name>
</gene>
<keyword evidence="2" id="KW-1185">Reference proteome</keyword>
<dbReference type="Proteomes" id="UP000280834">
    <property type="component" value="Unassembled WGS sequence"/>
</dbReference>
<dbReference type="EMBL" id="UZAG01004682">
    <property type="protein sequence ID" value="VDO17119.1"/>
    <property type="molecule type" value="Genomic_DNA"/>
</dbReference>
<evidence type="ECO:0000313" key="1">
    <source>
        <dbReference type="EMBL" id="VDO17119.1"/>
    </source>
</evidence>
<dbReference type="WBParaSite" id="BTMF_0000537201-mRNA-1">
    <property type="protein sequence ID" value="BTMF_0000537201-mRNA-1"/>
    <property type="gene ID" value="BTMF_0000537201"/>
</dbReference>
<reference evidence="3" key="1">
    <citation type="submission" date="2017-02" db="UniProtKB">
        <authorList>
            <consortium name="WormBaseParasite"/>
        </authorList>
    </citation>
    <scope>IDENTIFICATION</scope>
</reference>